<protein>
    <submittedName>
        <fullName evidence="5">FAD-binding protein</fullName>
    </submittedName>
</protein>
<evidence type="ECO:0000259" key="4">
    <source>
        <dbReference type="PROSITE" id="PS51387"/>
    </source>
</evidence>
<dbReference type="Pfam" id="PF01565">
    <property type="entry name" value="FAD_binding_4"/>
    <property type="match status" value="1"/>
</dbReference>
<gene>
    <name evidence="5" type="ORF">J0911_17820</name>
</gene>
<dbReference type="InterPro" id="IPR016164">
    <property type="entry name" value="FAD-linked_Oxase-like_C"/>
</dbReference>
<reference evidence="6" key="2">
    <citation type="submission" date="2023-07" db="EMBL/GenBank/DDBJ databases">
        <title>Myceligenerans salitolerans sp. nov., a halotolerant actinomycete isolated from a salt lake in Xinjiang, China.</title>
        <authorList>
            <person name="Guan T."/>
        </authorList>
    </citation>
    <scope>NUCLEOTIDE SEQUENCE [LARGE SCALE GENOMIC DNA]</scope>
    <source>
        <strain evidence="6">XHU 5031</strain>
    </source>
</reference>
<dbReference type="RefSeq" id="WP_207276777.1">
    <property type="nucleotide sequence ID" value="NZ_JAFMPK010000047.1"/>
</dbReference>
<dbReference type="InterPro" id="IPR036318">
    <property type="entry name" value="FAD-bd_PCMH-like_sf"/>
</dbReference>
<accession>A0ABS3ICZ6</accession>
<dbReference type="InterPro" id="IPR006094">
    <property type="entry name" value="Oxid_FAD_bind_N"/>
</dbReference>
<evidence type="ECO:0000256" key="2">
    <source>
        <dbReference type="ARBA" id="ARBA00022827"/>
    </source>
</evidence>
<evidence type="ECO:0000313" key="6">
    <source>
        <dbReference type="Proteomes" id="UP000664617"/>
    </source>
</evidence>
<dbReference type="SUPFAM" id="SSF55103">
    <property type="entry name" value="FAD-linked oxidases, C-terminal domain"/>
    <property type="match status" value="1"/>
</dbReference>
<keyword evidence="2" id="KW-0274">FAD</keyword>
<keyword evidence="1" id="KW-0285">Flavoprotein</keyword>
<dbReference type="InterPro" id="IPR016166">
    <property type="entry name" value="FAD-bd_PCMH"/>
</dbReference>
<dbReference type="InterPro" id="IPR006311">
    <property type="entry name" value="TAT_signal"/>
</dbReference>
<dbReference type="Gene3D" id="1.10.45.10">
    <property type="entry name" value="Vanillyl-alcohol Oxidase, Chain A, domain 4"/>
    <property type="match status" value="1"/>
</dbReference>
<name>A0ABS3ICZ6_9MICO</name>
<dbReference type="InterPro" id="IPR016171">
    <property type="entry name" value="Vanillyl_alc_oxidase_C-sub2"/>
</dbReference>
<keyword evidence="3" id="KW-0560">Oxidoreductase</keyword>
<sequence>MNSAPDHMATSRPEGPSRRAVMTGAALGAAWILIGRVDRAEAVATDLPPGFPPGVDLHKDVFRNWDTTITTDSLWTSTVETADDVVAVANWAATAGYRVRPVGFSHSWSPLVVENGTTANKNVVLIDTSKLAAMSMDTTERVRVQAGASMESLLNFLSAHDRCLIGAPAPGDVSVAGVLAVSGHGTNLPAEGETAPPGATYGTVSNTVVELTVVVWDDVRDSFVVRTFHRSDPQIAPLLVNLGRAMILEAVLQTVPNYHLRCRNSTSASYRELFAPPGEAGDGSLSALVERHGRVGLIWFAMTEFPWVQTWDVTERRPLLSRPVYAPYNYPFADNLPDSVAFLIAEITKGAWHLTPTATNAQLTAAATGLVAARATDMWGEAKNFIHFVRPTTLRVSAGSHVVITRRDLLQHVVHGFTDHYLKLIDEFRREGDYPANNTCEIRVTGLDRPEDIGVPGAATATLSAVSPVEGRPELDTAVWLDVLNLPGSPRTNELFMRLEAWFHELPPELGVARPEWAKRFATSLDGSWTDTETLRTTIPGTLTGWDEALAALDRWDPHGIFRAEVHDRLMP</sequence>
<dbReference type="PROSITE" id="PS51387">
    <property type="entry name" value="FAD_PCMH"/>
    <property type="match status" value="1"/>
</dbReference>
<evidence type="ECO:0000256" key="3">
    <source>
        <dbReference type="ARBA" id="ARBA00023002"/>
    </source>
</evidence>
<dbReference type="Gene3D" id="3.30.43.10">
    <property type="entry name" value="Uridine Diphospho-n-acetylenolpyruvylglucosamine Reductase, domain 2"/>
    <property type="match status" value="1"/>
</dbReference>
<evidence type="ECO:0000313" key="5">
    <source>
        <dbReference type="EMBL" id="MBO0610886.1"/>
    </source>
</evidence>
<dbReference type="PANTHER" id="PTHR43762">
    <property type="entry name" value="L-GULONOLACTONE OXIDASE"/>
    <property type="match status" value="1"/>
</dbReference>
<dbReference type="SUPFAM" id="SSF56176">
    <property type="entry name" value="FAD-binding/transporter-associated domain-like"/>
    <property type="match status" value="1"/>
</dbReference>
<dbReference type="InterPro" id="IPR010031">
    <property type="entry name" value="FAD_lactone_oxidase-like"/>
</dbReference>
<dbReference type="PANTHER" id="PTHR43762:SF1">
    <property type="entry name" value="D-ARABINONO-1,4-LACTONE OXIDASE"/>
    <property type="match status" value="1"/>
</dbReference>
<comment type="caution">
    <text evidence="5">The sequence shown here is derived from an EMBL/GenBank/DDBJ whole genome shotgun (WGS) entry which is preliminary data.</text>
</comment>
<organism evidence="5 6">
    <name type="scientific">Myceligenerans salitolerans</name>
    <dbReference type="NCBI Taxonomy" id="1230528"/>
    <lineage>
        <taxon>Bacteria</taxon>
        <taxon>Bacillati</taxon>
        <taxon>Actinomycetota</taxon>
        <taxon>Actinomycetes</taxon>
        <taxon>Micrococcales</taxon>
        <taxon>Promicromonosporaceae</taxon>
        <taxon>Myceligenerans</taxon>
    </lineage>
</organism>
<dbReference type="InterPro" id="IPR016170">
    <property type="entry name" value="Cytok_DH_C_sf"/>
</dbReference>
<dbReference type="Gene3D" id="3.30.465.10">
    <property type="match status" value="1"/>
</dbReference>
<dbReference type="PROSITE" id="PS51318">
    <property type="entry name" value="TAT"/>
    <property type="match status" value="1"/>
</dbReference>
<dbReference type="InterPro" id="IPR016169">
    <property type="entry name" value="FAD-bd_PCMH_sub2"/>
</dbReference>
<proteinExistence type="predicted"/>
<reference evidence="5 6" key="1">
    <citation type="submission" date="2021-03" db="EMBL/GenBank/DDBJ databases">
        <authorList>
            <person name="Xin L."/>
        </authorList>
    </citation>
    <scope>NUCLEOTIDE SEQUENCE [LARGE SCALE GENOMIC DNA]</scope>
    <source>
        <strain evidence="5 6">XHU 5031</strain>
    </source>
</reference>
<keyword evidence="6" id="KW-1185">Reference proteome</keyword>
<dbReference type="EMBL" id="JAFMPK010000047">
    <property type="protein sequence ID" value="MBO0610886.1"/>
    <property type="molecule type" value="Genomic_DNA"/>
</dbReference>
<dbReference type="Pfam" id="PF09129">
    <property type="entry name" value="Chol_subst-bind"/>
    <property type="match status" value="1"/>
</dbReference>
<dbReference type="InterPro" id="IPR016167">
    <property type="entry name" value="FAD-bd_PCMH_sub1"/>
</dbReference>
<evidence type="ECO:0000256" key="1">
    <source>
        <dbReference type="ARBA" id="ARBA00022630"/>
    </source>
</evidence>
<dbReference type="Gene3D" id="3.40.462.10">
    <property type="entry name" value="FAD-linked oxidases, C-terminal domain"/>
    <property type="match status" value="1"/>
</dbReference>
<dbReference type="InterPro" id="IPR015213">
    <property type="entry name" value="Cholesterol_OX_subst-bd"/>
</dbReference>
<feature type="domain" description="FAD-binding PCMH-type" evidence="4">
    <location>
        <begin position="68"/>
        <end position="257"/>
    </location>
</feature>
<dbReference type="Proteomes" id="UP000664617">
    <property type="component" value="Unassembled WGS sequence"/>
</dbReference>